<reference evidence="1 2" key="1">
    <citation type="journal article" date="2022" name="New Phytol.">
        <title>Ecological generalism drives hyperdiversity of secondary metabolite gene clusters in xylarialean endophytes.</title>
        <authorList>
            <person name="Franco M.E.E."/>
            <person name="Wisecaver J.H."/>
            <person name="Arnold A.E."/>
            <person name="Ju Y.M."/>
            <person name="Slot J.C."/>
            <person name="Ahrendt S."/>
            <person name="Moore L.P."/>
            <person name="Eastman K.E."/>
            <person name="Scott K."/>
            <person name="Konkel Z."/>
            <person name="Mondo S.J."/>
            <person name="Kuo A."/>
            <person name="Hayes R.D."/>
            <person name="Haridas S."/>
            <person name="Andreopoulos B."/>
            <person name="Riley R."/>
            <person name="LaButti K."/>
            <person name="Pangilinan J."/>
            <person name="Lipzen A."/>
            <person name="Amirebrahimi M."/>
            <person name="Yan J."/>
            <person name="Adam C."/>
            <person name="Keymanesh K."/>
            <person name="Ng V."/>
            <person name="Louie K."/>
            <person name="Northen T."/>
            <person name="Drula E."/>
            <person name="Henrissat B."/>
            <person name="Hsieh H.M."/>
            <person name="Youens-Clark K."/>
            <person name="Lutzoni F."/>
            <person name="Miadlikowska J."/>
            <person name="Eastwood D.C."/>
            <person name="Hamelin R.C."/>
            <person name="Grigoriev I.V."/>
            <person name="U'Ren J.M."/>
        </authorList>
    </citation>
    <scope>NUCLEOTIDE SEQUENCE [LARGE SCALE GENOMIC DNA]</scope>
    <source>
        <strain evidence="1 2">ER1909</strain>
    </source>
</reference>
<sequence length="90" mass="9614">MPTSWDPNAGGVGSNAASANPQTPSYTFPPGAVPYGSPPSMTTVLRDDASSQGEPSDALDLEFEKLPNTTASTSIMTDFRWQRIRPVAIW</sequence>
<dbReference type="Proteomes" id="UP001497680">
    <property type="component" value="Unassembled WGS sequence"/>
</dbReference>
<name>A0ACC0D2G8_9PEZI</name>
<proteinExistence type="predicted"/>
<organism evidence="1 2">
    <name type="scientific">Hypoxylon rubiginosum</name>
    <dbReference type="NCBI Taxonomy" id="110542"/>
    <lineage>
        <taxon>Eukaryota</taxon>
        <taxon>Fungi</taxon>
        <taxon>Dikarya</taxon>
        <taxon>Ascomycota</taxon>
        <taxon>Pezizomycotina</taxon>
        <taxon>Sordariomycetes</taxon>
        <taxon>Xylariomycetidae</taxon>
        <taxon>Xylariales</taxon>
        <taxon>Hypoxylaceae</taxon>
        <taxon>Hypoxylon</taxon>
    </lineage>
</organism>
<gene>
    <name evidence="1" type="ORF">F4821DRAFT_237801</name>
</gene>
<comment type="caution">
    <text evidence="1">The sequence shown here is derived from an EMBL/GenBank/DDBJ whole genome shotgun (WGS) entry which is preliminary data.</text>
</comment>
<keyword evidence="2" id="KW-1185">Reference proteome</keyword>
<evidence type="ECO:0000313" key="2">
    <source>
        <dbReference type="Proteomes" id="UP001497680"/>
    </source>
</evidence>
<protein>
    <submittedName>
        <fullName evidence="1">Uncharacterized protein</fullName>
    </submittedName>
</protein>
<dbReference type="EMBL" id="MU394313">
    <property type="protein sequence ID" value="KAI6086706.1"/>
    <property type="molecule type" value="Genomic_DNA"/>
</dbReference>
<evidence type="ECO:0000313" key="1">
    <source>
        <dbReference type="EMBL" id="KAI6086706.1"/>
    </source>
</evidence>
<accession>A0ACC0D2G8</accession>